<protein>
    <submittedName>
        <fullName evidence="2">Uncharacterized protein</fullName>
    </submittedName>
</protein>
<name>A0A8K0NUR4_LADFU</name>
<organism evidence="2 3">
    <name type="scientific">Ladona fulva</name>
    <name type="common">Scarce chaser dragonfly</name>
    <name type="synonym">Libellula fulva</name>
    <dbReference type="NCBI Taxonomy" id="123851"/>
    <lineage>
        <taxon>Eukaryota</taxon>
        <taxon>Metazoa</taxon>
        <taxon>Ecdysozoa</taxon>
        <taxon>Arthropoda</taxon>
        <taxon>Hexapoda</taxon>
        <taxon>Insecta</taxon>
        <taxon>Pterygota</taxon>
        <taxon>Palaeoptera</taxon>
        <taxon>Odonata</taxon>
        <taxon>Epiprocta</taxon>
        <taxon>Anisoptera</taxon>
        <taxon>Libelluloidea</taxon>
        <taxon>Libellulidae</taxon>
        <taxon>Ladona</taxon>
    </lineage>
</organism>
<keyword evidence="3" id="KW-1185">Reference proteome</keyword>
<dbReference type="Proteomes" id="UP000792457">
    <property type="component" value="Unassembled WGS sequence"/>
</dbReference>
<proteinExistence type="predicted"/>
<evidence type="ECO:0000256" key="1">
    <source>
        <dbReference type="SAM" id="SignalP"/>
    </source>
</evidence>
<reference evidence="2" key="1">
    <citation type="submission" date="2013-04" db="EMBL/GenBank/DDBJ databases">
        <authorList>
            <person name="Qu J."/>
            <person name="Murali S.C."/>
            <person name="Bandaranaike D."/>
            <person name="Bellair M."/>
            <person name="Blankenburg K."/>
            <person name="Chao H."/>
            <person name="Dinh H."/>
            <person name="Doddapaneni H."/>
            <person name="Downs B."/>
            <person name="Dugan-Rocha S."/>
            <person name="Elkadiri S."/>
            <person name="Gnanaolivu R.D."/>
            <person name="Hernandez B."/>
            <person name="Javaid M."/>
            <person name="Jayaseelan J.C."/>
            <person name="Lee S."/>
            <person name="Li M."/>
            <person name="Ming W."/>
            <person name="Munidasa M."/>
            <person name="Muniz J."/>
            <person name="Nguyen L."/>
            <person name="Ongeri F."/>
            <person name="Osuji N."/>
            <person name="Pu L.-L."/>
            <person name="Puazo M."/>
            <person name="Qu C."/>
            <person name="Quiroz J."/>
            <person name="Raj R."/>
            <person name="Weissenberger G."/>
            <person name="Xin Y."/>
            <person name="Zou X."/>
            <person name="Han Y."/>
            <person name="Richards S."/>
            <person name="Worley K."/>
            <person name="Muzny D."/>
            <person name="Gibbs R."/>
        </authorList>
    </citation>
    <scope>NUCLEOTIDE SEQUENCE</scope>
    <source>
        <strain evidence="2">Sampled in the wild</strain>
    </source>
</reference>
<comment type="caution">
    <text evidence="2">The sequence shown here is derived from an EMBL/GenBank/DDBJ whole genome shotgun (WGS) entry which is preliminary data.</text>
</comment>
<keyword evidence="1" id="KW-0732">Signal</keyword>
<feature type="signal peptide" evidence="1">
    <location>
        <begin position="1"/>
        <end position="20"/>
    </location>
</feature>
<accession>A0A8K0NUR4</accession>
<gene>
    <name evidence="2" type="ORF">J437_LFUL005365</name>
</gene>
<evidence type="ECO:0000313" key="2">
    <source>
        <dbReference type="EMBL" id="KAG8225350.1"/>
    </source>
</evidence>
<sequence length="139" mass="15108">MKVLLPVLLFVLFSTDVAKGLFFNKEKTFGFRLGYSSSPQVIVNHHYLSYDAPPVTKVAYAVPPLPYVTPVTKVAYAPQPVALDVPAVQYAAPAIPYPAPWPVYQPPVAVTKVAYAPAQVAAPGPIFTKFAYADPFVKK</sequence>
<dbReference type="AlphaFoldDB" id="A0A8K0NUR4"/>
<feature type="chain" id="PRO_5035473029" evidence="1">
    <location>
        <begin position="21"/>
        <end position="139"/>
    </location>
</feature>
<reference evidence="2" key="2">
    <citation type="submission" date="2017-10" db="EMBL/GenBank/DDBJ databases">
        <title>Ladona fulva Genome sequencing and assembly.</title>
        <authorList>
            <person name="Murali S."/>
            <person name="Richards S."/>
            <person name="Bandaranaike D."/>
            <person name="Bellair M."/>
            <person name="Blankenburg K."/>
            <person name="Chao H."/>
            <person name="Dinh H."/>
            <person name="Doddapaneni H."/>
            <person name="Dugan-Rocha S."/>
            <person name="Elkadiri S."/>
            <person name="Gnanaolivu R."/>
            <person name="Hernandez B."/>
            <person name="Skinner E."/>
            <person name="Javaid M."/>
            <person name="Lee S."/>
            <person name="Li M."/>
            <person name="Ming W."/>
            <person name="Munidasa M."/>
            <person name="Muniz J."/>
            <person name="Nguyen L."/>
            <person name="Hughes D."/>
            <person name="Osuji N."/>
            <person name="Pu L.-L."/>
            <person name="Puazo M."/>
            <person name="Qu C."/>
            <person name="Quiroz J."/>
            <person name="Raj R."/>
            <person name="Weissenberger G."/>
            <person name="Xin Y."/>
            <person name="Zou X."/>
            <person name="Han Y."/>
            <person name="Worley K."/>
            <person name="Muzny D."/>
            <person name="Gibbs R."/>
        </authorList>
    </citation>
    <scope>NUCLEOTIDE SEQUENCE</scope>
    <source>
        <strain evidence="2">Sampled in the wild</strain>
    </source>
</reference>
<evidence type="ECO:0000313" key="3">
    <source>
        <dbReference type="Proteomes" id="UP000792457"/>
    </source>
</evidence>
<dbReference type="EMBL" id="KZ308235">
    <property type="protein sequence ID" value="KAG8225350.1"/>
    <property type="molecule type" value="Genomic_DNA"/>
</dbReference>